<dbReference type="InterPro" id="IPR002938">
    <property type="entry name" value="FAD-bd"/>
</dbReference>
<evidence type="ECO:0000259" key="4">
    <source>
        <dbReference type="Pfam" id="PF01494"/>
    </source>
</evidence>
<keyword evidence="6" id="KW-1185">Reference proteome</keyword>
<organism evidence="5 6">
    <name type="scientific">Promicromonospora sukumoe</name>
    <dbReference type="NCBI Taxonomy" id="88382"/>
    <lineage>
        <taxon>Bacteria</taxon>
        <taxon>Bacillati</taxon>
        <taxon>Actinomycetota</taxon>
        <taxon>Actinomycetes</taxon>
        <taxon>Micrococcales</taxon>
        <taxon>Promicromonosporaceae</taxon>
        <taxon>Promicromonospora</taxon>
    </lineage>
</organism>
<dbReference type="InterPro" id="IPR050641">
    <property type="entry name" value="RIFMO-like"/>
</dbReference>
<reference evidence="5 6" key="1">
    <citation type="submission" date="2020-07" db="EMBL/GenBank/DDBJ databases">
        <title>Sequencing the genomes of 1000 actinobacteria strains.</title>
        <authorList>
            <person name="Klenk H.-P."/>
        </authorList>
    </citation>
    <scope>NUCLEOTIDE SEQUENCE [LARGE SCALE GENOMIC DNA]</scope>
    <source>
        <strain evidence="5 6">DSM 44121</strain>
    </source>
</reference>
<dbReference type="Pfam" id="PF21274">
    <property type="entry name" value="Rng_hyd_C"/>
    <property type="match status" value="1"/>
</dbReference>
<sequence length="515" mass="54497">MTGPADVLVVGAGPAGLTLAADLLRRGVSVRVISAADDAFAGSRAKGVQPRTLEVLDDLGVLDDVARHGTTYPRLGVHLGPVVLPRTMFALHEPGEAVPYPNTLLVAQHDTDAALRRRVEALGGRVELSTRLTALDQDDDGVTATVDTPTGTGHIRARYLVGADGGGSAVRRACGIAFEGTTDDSDRMIVADLLIRGLSRDRWHIWPARRFLALCPLPGADERLFQLMVKLTPDGDADTGRDAVERRIHAYPGTRRISVDAVRWHSVWRPNTRLAERYREGRVLLVGDAAHVHPPTGAQGLNTGVQDAYNLGWKLGQVLAGAPDSLLDTYEAERRPVAARVLGLAGKLYADTKGRPLAATARGDEERQLTLSYRGGPLADAAPAADAAAAGAVGTSGLAAGDRVPDLRWTDPQDGPQRLFDHLRGPHFTLLAVGGPAVGEPAVGDLPEIAWPDVGAPLRTVAVPGRDAARIGVTGPALVLVRPDGYVAYVGEADRFEGRSPWAPPPPSYAAHSRA</sequence>
<comment type="caution">
    <text evidence="5">The sequence shown here is derived from an EMBL/GenBank/DDBJ whole genome shotgun (WGS) entry which is preliminary data.</text>
</comment>
<feature type="domain" description="FAD-binding" evidence="4">
    <location>
        <begin position="5"/>
        <end position="342"/>
    </location>
</feature>
<evidence type="ECO:0000256" key="2">
    <source>
        <dbReference type="ARBA" id="ARBA00022630"/>
    </source>
</evidence>
<protein>
    <submittedName>
        <fullName evidence="5">2-polyprenyl-6-methoxyphenol hydroxylase-like FAD-dependent oxidoreductase</fullName>
    </submittedName>
</protein>
<comment type="cofactor">
    <cofactor evidence="1">
        <name>FAD</name>
        <dbReference type="ChEBI" id="CHEBI:57692"/>
    </cofactor>
</comment>
<dbReference type="Pfam" id="PF01494">
    <property type="entry name" value="FAD_binding_3"/>
    <property type="match status" value="1"/>
</dbReference>
<evidence type="ECO:0000313" key="6">
    <source>
        <dbReference type="Proteomes" id="UP000540568"/>
    </source>
</evidence>
<evidence type="ECO:0000256" key="3">
    <source>
        <dbReference type="ARBA" id="ARBA00022827"/>
    </source>
</evidence>
<dbReference type="Gene3D" id="3.50.50.60">
    <property type="entry name" value="FAD/NAD(P)-binding domain"/>
    <property type="match status" value="1"/>
</dbReference>
<gene>
    <name evidence="5" type="ORF">FHX71_001857</name>
</gene>
<dbReference type="RefSeq" id="WP_182615607.1">
    <property type="nucleotide sequence ID" value="NZ_BAAATF010000006.1"/>
</dbReference>
<accession>A0A7W3PDG2</accession>
<dbReference type="AlphaFoldDB" id="A0A7W3PDG2"/>
<keyword evidence="2" id="KW-0285">Flavoprotein</keyword>
<dbReference type="EMBL" id="JACGWV010000001">
    <property type="protein sequence ID" value="MBA8807915.1"/>
    <property type="molecule type" value="Genomic_DNA"/>
</dbReference>
<keyword evidence="3" id="KW-0274">FAD</keyword>
<dbReference type="PANTHER" id="PTHR43004:SF19">
    <property type="entry name" value="BINDING MONOOXYGENASE, PUTATIVE (JCVI)-RELATED"/>
    <property type="match status" value="1"/>
</dbReference>
<dbReference type="GO" id="GO:0016709">
    <property type="term" value="F:oxidoreductase activity, acting on paired donors, with incorporation or reduction of molecular oxygen, NAD(P)H as one donor, and incorporation of one atom of oxygen"/>
    <property type="evidence" value="ECO:0007669"/>
    <property type="project" value="UniProtKB-ARBA"/>
</dbReference>
<dbReference type="NCBIfam" id="NF004832">
    <property type="entry name" value="PRK06184.1"/>
    <property type="match status" value="1"/>
</dbReference>
<evidence type="ECO:0000256" key="1">
    <source>
        <dbReference type="ARBA" id="ARBA00001974"/>
    </source>
</evidence>
<name>A0A7W3PDG2_9MICO</name>
<dbReference type="Proteomes" id="UP000540568">
    <property type="component" value="Unassembled WGS sequence"/>
</dbReference>
<proteinExistence type="predicted"/>
<evidence type="ECO:0000313" key="5">
    <source>
        <dbReference type="EMBL" id="MBA8807915.1"/>
    </source>
</evidence>
<dbReference type="GO" id="GO:0071949">
    <property type="term" value="F:FAD binding"/>
    <property type="evidence" value="ECO:0007669"/>
    <property type="project" value="InterPro"/>
</dbReference>
<dbReference type="SUPFAM" id="SSF51905">
    <property type="entry name" value="FAD/NAD(P)-binding domain"/>
    <property type="match status" value="1"/>
</dbReference>
<dbReference type="InterPro" id="IPR036188">
    <property type="entry name" value="FAD/NAD-bd_sf"/>
</dbReference>
<dbReference type="PRINTS" id="PR00420">
    <property type="entry name" value="RNGMNOXGNASE"/>
</dbReference>
<dbReference type="PANTHER" id="PTHR43004">
    <property type="entry name" value="TRK SYSTEM POTASSIUM UPTAKE PROTEIN"/>
    <property type="match status" value="1"/>
</dbReference>
<dbReference type="Gene3D" id="3.30.70.2450">
    <property type="match status" value="1"/>
</dbReference>
<dbReference type="Gene3D" id="3.40.30.120">
    <property type="match status" value="1"/>
</dbReference>